<dbReference type="SUPFAM" id="SSF48239">
    <property type="entry name" value="Terpenoid cyclases/Protein prenyltransferases"/>
    <property type="match status" value="1"/>
</dbReference>
<dbReference type="InterPro" id="IPR008930">
    <property type="entry name" value="Terpenoid_cyclase/PrenylTrfase"/>
</dbReference>
<name>W6JYX8_9MICO</name>
<dbReference type="Proteomes" id="UP000035763">
    <property type="component" value="Unassembled WGS sequence"/>
</dbReference>
<dbReference type="OrthoDB" id="370326at2"/>
<dbReference type="AlphaFoldDB" id="W6JYX8"/>
<protein>
    <recommendedName>
        <fullName evidence="3">Squalene cyclase</fullName>
    </recommendedName>
</protein>
<evidence type="ECO:0000313" key="1">
    <source>
        <dbReference type="EMBL" id="CCH74362.1"/>
    </source>
</evidence>
<accession>W6JYX8</accession>
<organism evidence="1 2">
    <name type="scientific">Nostocoides australiense Ben110</name>
    <dbReference type="NCBI Taxonomy" id="1193182"/>
    <lineage>
        <taxon>Bacteria</taxon>
        <taxon>Bacillati</taxon>
        <taxon>Actinomycetota</taxon>
        <taxon>Actinomycetes</taxon>
        <taxon>Micrococcales</taxon>
        <taxon>Intrasporangiaceae</taxon>
        <taxon>Nostocoides</taxon>
    </lineage>
</organism>
<reference evidence="1 2" key="1">
    <citation type="journal article" date="2013" name="ISME J.">
        <title>A metabolic model for members of the genus Tetrasphaera involved in enhanced biological phosphorus removal.</title>
        <authorList>
            <person name="Kristiansen R."/>
            <person name="Nguyen H.T.T."/>
            <person name="Saunders A.M."/>
            <person name="Nielsen J.L."/>
            <person name="Wimmer R."/>
            <person name="Le V.Q."/>
            <person name="McIlroy S.J."/>
            <person name="Petrovski S."/>
            <person name="Seviour R.J."/>
            <person name="Calteau A."/>
            <person name="Nielsen K.L."/>
            <person name="Nielsen P.H."/>
        </authorList>
    </citation>
    <scope>NUCLEOTIDE SEQUENCE [LARGE SCALE GENOMIC DNA]</scope>
    <source>
        <strain evidence="1 2">Ben110</strain>
    </source>
</reference>
<gene>
    <name evidence="1" type="ORF">BN11_430002</name>
</gene>
<comment type="caution">
    <text evidence="1">The sequence shown here is derived from an EMBL/GenBank/DDBJ whole genome shotgun (WGS) entry which is preliminary data.</text>
</comment>
<proteinExistence type="predicted"/>
<dbReference type="STRING" id="1193182.BN11_430002"/>
<evidence type="ECO:0000313" key="2">
    <source>
        <dbReference type="Proteomes" id="UP000035763"/>
    </source>
</evidence>
<dbReference type="RefSeq" id="WP_048694947.1">
    <property type="nucleotide sequence ID" value="NZ_HG764815.1"/>
</dbReference>
<evidence type="ECO:0008006" key="3">
    <source>
        <dbReference type="Google" id="ProtNLM"/>
    </source>
</evidence>
<dbReference type="EMBL" id="CAJA01000368">
    <property type="protein sequence ID" value="CCH74362.1"/>
    <property type="molecule type" value="Genomic_DNA"/>
</dbReference>
<keyword evidence="2" id="KW-1185">Reference proteome</keyword>
<sequence>MASTSAAIAWLCDSDPAIAWQTRRDILGQDEHEWHPVQDQVETTGWGARLLAQRGADGLWAGGAFLPSGFTRELWEAEGQPWTATSYALTDLREYGLNPATRVGGDIVRRVGANARWDHDDEPFWEGEAEECINGRTVADGAYFGADVSGIVERLLGQRQPDGGWNCERAKGSTRSSFHSTINVLEGLMQYAAHEGDSAQLRQARRSGEEFLLQRNLFRRLSTGKPASEEILKITHPSRWHYDVLRGLDYFRAAGRYAGTRPDARLAPALDWLRSRRLPDGRWSVDVRPRGRAWFHADDGEGMPSRWATLRALRVLTWAEESPAI</sequence>